<dbReference type="PATRIC" id="fig|322095.3.peg.1079"/>
<comment type="caution">
    <text evidence="2">The sequence shown here is derived from an EMBL/GenBank/DDBJ whole genome shotgun (WGS) entry which is preliminary data.</text>
</comment>
<name>A0A134B887_9PORP</name>
<evidence type="ECO:0000313" key="3">
    <source>
        <dbReference type="Proteomes" id="UP000070224"/>
    </source>
</evidence>
<reference evidence="3" key="1">
    <citation type="submission" date="2016-01" db="EMBL/GenBank/DDBJ databases">
        <authorList>
            <person name="Mitreva M."/>
            <person name="Pepin K.H."/>
            <person name="Mihindukulasuriya K.A."/>
            <person name="Fulton R."/>
            <person name="Fronick C."/>
            <person name="O'Laughlin M."/>
            <person name="Miner T."/>
            <person name="Herter B."/>
            <person name="Rosa B.A."/>
            <person name="Cordes M."/>
            <person name="Tomlinson C."/>
            <person name="Wollam A."/>
            <person name="Palsikar V.B."/>
            <person name="Mardis E.R."/>
            <person name="Wilson R.K."/>
        </authorList>
    </citation>
    <scope>NUCLEOTIDE SEQUENCE [LARGE SCALE GENOMIC DNA]</scope>
    <source>
        <strain evidence="3">KA00683</strain>
    </source>
</reference>
<keyword evidence="1" id="KW-1133">Transmembrane helix</keyword>
<feature type="transmembrane region" description="Helical" evidence="1">
    <location>
        <begin position="215"/>
        <end position="236"/>
    </location>
</feature>
<dbReference type="RefSeq" id="WP_060935409.1">
    <property type="nucleotide sequence ID" value="NZ_KQ960446.1"/>
</dbReference>
<dbReference type="Gene3D" id="1.20.1530.20">
    <property type="match status" value="1"/>
</dbReference>
<organism evidence="2 3">
    <name type="scientific">Porphyromonas somerae</name>
    <dbReference type="NCBI Taxonomy" id="322095"/>
    <lineage>
        <taxon>Bacteria</taxon>
        <taxon>Pseudomonadati</taxon>
        <taxon>Bacteroidota</taxon>
        <taxon>Bacteroidia</taxon>
        <taxon>Bacteroidales</taxon>
        <taxon>Porphyromonadaceae</taxon>
        <taxon>Porphyromonas</taxon>
    </lineage>
</organism>
<gene>
    <name evidence="2" type="ORF">HMPREF3185_01095</name>
</gene>
<feature type="transmembrane region" description="Helical" evidence="1">
    <location>
        <begin position="144"/>
        <end position="170"/>
    </location>
</feature>
<proteinExistence type="predicted"/>
<feature type="transmembrane region" description="Helical" evidence="1">
    <location>
        <begin position="190"/>
        <end position="209"/>
    </location>
</feature>
<feature type="transmembrane region" description="Helical" evidence="1">
    <location>
        <begin position="62"/>
        <end position="79"/>
    </location>
</feature>
<evidence type="ECO:0000256" key="1">
    <source>
        <dbReference type="SAM" id="Phobius"/>
    </source>
</evidence>
<sequence length="302" mass="33146">MLGSLWSRLKGFAPLFFIAVGLLSWRITAPYGWLAPWIISAMLFFAVLNMPPSAAAPRPKHLLLFVLQIAIGGTLYFILSAWDHVIATSLFMCFLAPAAAAAGAMTSLMDGDTGFATGYTIVTHGLICLVAPFLLPLLDSHSQLPFWTLSGQIALLVVRMVMLPIVLAWLVRGAMKSMRKTPHPPKKLTYLLWLSSLLFILGKSVSFVLKEGSEQVGLLIASFAVGLLACAIQFTLGSHLARRIGVEEVACRQSMGQKNTALTLWLCITFMHPLVAPGIAGYIAWQNFFLTYYMNRRSRLKG</sequence>
<dbReference type="STRING" id="322095.HMPREF3185_01095"/>
<keyword evidence="3" id="KW-1185">Reference proteome</keyword>
<accession>A0A134B887</accession>
<dbReference type="AlphaFoldDB" id="A0A134B887"/>
<dbReference type="InterPro" id="IPR038770">
    <property type="entry name" value="Na+/solute_symporter_sf"/>
</dbReference>
<dbReference type="OrthoDB" id="9809647at2"/>
<feature type="transmembrane region" description="Helical" evidence="1">
    <location>
        <begin position="85"/>
        <end position="104"/>
    </location>
</feature>
<feature type="transmembrane region" description="Helical" evidence="1">
    <location>
        <begin position="34"/>
        <end position="50"/>
    </location>
</feature>
<feature type="transmembrane region" description="Helical" evidence="1">
    <location>
        <begin position="12"/>
        <end position="28"/>
    </location>
</feature>
<feature type="transmembrane region" description="Helical" evidence="1">
    <location>
        <begin position="116"/>
        <end position="138"/>
    </location>
</feature>
<feature type="transmembrane region" description="Helical" evidence="1">
    <location>
        <begin position="262"/>
        <end position="285"/>
    </location>
</feature>
<protein>
    <recommendedName>
        <fullName evidence="4">Sodium bile acid symporter family protein</fullName>
    </recommendedName>
</protein>
<keyword evidence="1" id="KW-0812">Transmembrane</keyword>
<evidence type="ECO:0008006" key="4">
    <source>
        <dbReference type="Google" id="ProtNLM"/>
    </source>
</evidence>
<keyword evidence="1" id="KW-0472">Membrane</keyword>
<dbReference type="Proteomes" id="UP000070224">
    <property type="component" value="Unassembled WGS sequence"/>
</dbReference>
<dbReference type="EMBL" id="LSDK01000076">
    <property type="protein sequence ID" value="KXB76158.1"/>
    <property type="molecule type" value="Genomic_DNA"/>
</dbReference>
<evidence type="ECO:0000313" key="2">
    <source>
        <dbReference type="EMBL" id="KXB76158.1"/>
    </source>
</evidence>